<dbReference type="SUPFAM" id="SSF53335">
    <property type="entry name" value="S-adenosyl-L-methionine-dependent methyltransferases"/>
    <property type="match status" value="2"/>
</dbReference>
<dbReference type="GO" id="GO:0009307">
    <property type="term" value="P:DNA restriction-modification system"/>
    <property type="evidence" value="ECO:0007669"/>
    <property type="project" value="UniProtKB-KW"/>
</dbReference>
<dbReference type="GO" id="GO:0032259">
    <property type="term" value="P:methylation"/>
    <property type="evidence" value="ECO:0007669"/>
    <property type="project" value="UniProtKB-KW"/>
</dbReference>
<dbReference type="NCBIfam" id="TIGR00675">
    <property type="entry name" value="dcm"/>
    <property type="match status" value="1"/>
</dbReference>
<dbReference type="PROSITE" id="PS00092">
    <property type="entry name" value="N6_MTASE"/>
    <property type="match status" value="1"/>
</dbReference>
<comment type="caution">
    <text evidence="10">The sequence shown here is derived from an EMBL/GenBank/DDBJ whole genome shotgun (WGS) entry which is preliminary data.</text>
</comment>
<evidence type="ECO:0000256" key="5">
    <source>
        <dbReference type="ARBA" id="ARBA00047422"/>
    </source>
</evidence>
<organism evidence="10 11">
    <name type="scientific">Paramuribaculum intestinale</name>
    <dbReference type="NCBI Taxonomy" id="2094151"/>
    <lineage>
        <taxon>Bacteria</taxon>
        <taxon>Pseudomonadati</taxon>
        <taxon>Bacteroidota</taxon>
        <taxon>Bacteroidia</taxon>
        <taxon>Bacteroidales</taxon>
        <taxon>Muribaculaceae</taxon>
        <taxon>Paramuribaculum</taxon>
    </lineage>
</organism>
<dbReference type="RefSeq" id="WP_107035950.1">
    <property type="nucleotide sequence ID" value="NZ_CAOOXJ010000017.1"/>
</dbReference>
<dbReference type="InterPro" id="IPR050390">
    <property type="entry name" value="C5-Methyltransferase"/>
</dbReference>
<dbReference type="InterPro" id="IPR011639">
    <property type="entry name" value="MethylTrfase_TaqI-like_dom"/>
</dbReference>
<dbReference type="InterPro" id="IPR018117">
    <property type="entry name" value="C5_DNA_meth_AS"/>
</dbReference>
<evidence type="ECO:0000313" key="10">
    <source>
        <dbReference type="EMBL" id="PWB07575.1"/>
    </source>
</evidence>
<keyword evidence="2 6" id="KW-0808">Transferase</keyword>
<keyword evidence="1 6" id="KW-0489">Methyltransferase</keyword>
<proteinExistence type="inferred from homology"/>
<name>A0A2V1IW32_9BACT</name>
<evidence type="ECO:0000256" key="1">
    <source>
        <dbReference type="ARBA" id="ARBA00022603"/>
    </source>
</evidence>
<dbReference type="EMBL" id="PUBV01000011">
    <property type="protein sequence ID" value="PWB07575.1"/>
    <property type="molecule type" value="Genomic_DNA"/>
</dbReference>
<dbReference type="GO" id="GO:0009007">
    <property type="term" value="F:site-specific DNA-methyltransferase (adenine-specific) activity"/>
    <property type="evidence" value="ECO:0007669"/>
    <property type="project" value="UniProtKB-EC"/>
</dbReference>
<dbReference type="InterPro" id="IPR001525">
    <property type="entry name" value="C5_MeTfrase"/>
</dbReference>
<protein>
    <recommendedName>
        <fullName evidence="8">Cytosine-specific methyltransferase</fullName>
        <ecNumber evidence="8">2.1.1.37</ecNumber>
    </recommendedName>
</protein>
<dbReference type="PANTHER" id="PTHR10629:SF52">
    <property type="entry name" value="DNA (CYTOSINE-5)-METHYLTRANSFERASE 1"/>
    <property type="match status" value="1"/>
</dbReference>
<dbReference type="Proteomes" id="UP000244925">
    <property type="component" value="Unassembled WGS sequence"/>
</dbReference>
<keyword evidence="11" id="KW-1185">Reference proteome</keyword>
<evidence type="ECO:0000259" key="9">
    <source>
        <dbReference type="Pfam" id="PF07669"/>
    </source>
</evidence>
<comment type="catalytic activity">
    <reaction evidence="5 8">
        <text>a 2'-deoxycytidine in DNA + S-adenosyl-L-methionine = a 5-methyl-2'-deoxycytidine in DNA + S-adenosyl-L-homocysteine + H(+)</text>
        <dbReference type="Rhea" id="RHEA:13681"/>
        <dbReference type="Rhea" id="RHEA-COMP:11369"/>
        <dbReference type="Rhea" id="RHEA-COMP:11370"/>
        <dbReference type="ChEBI" id="CHEBI:15378"/>
        <dbReference type="ChEBI" id="CHEBI:57856"/>
        <dbReference type="ChEBI" id="CHEBI:59789"/>
        <dbReference type="ChEBI" id="CHEBI:85452"/>
        <dbReference type="ChEBI" id="CHEBI:85454"/>
        <dbReference type="EC" id="2.1.1.37"/>
    </reaction>
</comment>
<dbReference type="Pfam" id="PF07669">
    <property type="entry name" value="Eco57I"/>
    <property type="match status" value="1"/>
</dbReference>
<dbReference type="AlphaFoldDB" id="A0A2V1IW32"/>
<gene>
    <name evidence="10" type="ORF">C5O25_06595</name>
</gene>
<dbReference type="Gene3D" id="3.90.120.10">
    <property type="entry name" value="DNA Methylase, subunit A, domain 2"/>
    <property type="match status" value="1"/>
</dbReference>
<feature type="active site" evidence="6">
    <location>
        <position position="117"/>
    </location>
</feature>
<dbReference type="GO" id="GO:0003886">
    <property type="term" value="F:DNA (cytosine-5-)-methyltransferase activity"/>
    <property type="evidence" value="ECO:0007669"/>
    <property type="project" value="UniProtKB-EC"/>
</dbReference>
<dbReference type="PRINTS" id="PR00105">
    <property type="entry name" value="C5METTRFRASE"/>
</dbReference>
<dbReference type="GeneID" id="93425723"/>
<evidence type="ECO:0000256" key="2">
    <source>
        <dbReference type="ARBA" id="ARBA00022679"/>
    </source>
</evidence>
<sequence length="856" mass="97668">MRKKVKTYDIPEEVVSAIAAERRSSYGLRTYVSLFSSAGIGCYGFKEAGFNCIATVELLERRLKIQKHNDKCMLSSGYICGDMTLDETKDKVFRELAVWKDCFGVNDLDVLIATPPCQGMSVANHKKGDELKRNSLVVESIKITKEVRPKFFIFENVRAFLTSVCTDIDGTDKSIKEAISLNLGGQYNILYKIVNFKDYGCPSSRTRTLVIGVRKDIQDITPFDVFPSRSSEKTLRETIGHLPALTTMGEISEDDIYHNFRKYAPHMEAWISEIKEGQSAFDNEDITRIPHTVRDGVVVYNAQKNGDKYTRQYWDKVAPCIHTRNDIMASQNTVHPTDNRVFSIREIMLMMSVPYSFKWTDIPFDELNKLPLKEKEAFLKKEEMNIRQNLGEAVPTIIFRQIANKIRKCLDVPVFSNADALSLVKEFTLNTQERILRYVMQSKQPFSKLSRIVEMANSERDNTAAYYTRQDICFGIVNNLPEAKNFDHISILEPSIGVGNFLPCLIERYSSVPFVSIDVVDINPASIELLKEMVAKMNVPNNFTINYIVGDFLLYNFTDKYDIVIGNPPYMKLTKDKKLAAIYKASAANKDTNNIFAFFIEKALTLGDYVSLIVPKSLINAPEFNETRKLMNEYSLTHVIDFGEKAFKGVKIETISFTINTKNSSKNTTIYSYINNSVWNVDQSYITDSQFPYWLLYRNSDFDEIASSMEFGIFKAYRDRVITKSVTKSNGKFRVLKSRNIGNNEIIDIPDYDCYIDDVESFDVSKYLNHTECVLLPNLTYNPRACFMPENSIADGSVAILTLCDEENTVSPEDLEFYSTESFSKFYAIARNLGTRSLNIDNNSVFFFGKLINAES</sequence>
<dbReference type="InterPro" id="IPR002052">
    <property type="entry name" value="DNA_methylase_N6_adenine_CS"/>
</dbReference>
<dbReference type="Gene3D" id="3.40.50.150">
    <property type="entry name" value="Vaccinia Virus protein VP39"/>
    <property type="match status" value="2"/>
</dbReference>
<reference evidence="11" key="1">
    <citation type="submission" date="2018-02" db="EMBL/GenBank/DDBJ databases">
        <authorList>
            <person name="Clavel T."/>
            <person name="Strowig T."/>
        </authorList>
    </citation>
    <scope>NUCLEOTIDE SEQUENCE [LARGE SCALE GENOMIC DNA]</scope>
    <source>
        <strain evidence="11">DSM 100764</strain>
    </source>
</reference>
<comment type="similarity">
    <text evidence="6 7">Belongs to the class I-like SAM-binding methyltransferase superfamily. C5-methyltransferase family.</text>
</comment>
<dbReference type="InterPro" id="IPR029063">
    <property type="entry name" value="SAM-dependent_MTases_sf"/>
</dbReference>
<keyword evidence="4" id="KW-0680">Restriction system</keyword>
<evidence type="ECO:0000256" key="6">
    <source>
        <dbReference type="PROSITE-ProRule" id="PRU01016"/>
    </source>
</evidence>
<dbReference type="GO" id="GO:0003677">
    <property type="term" value="F:DNA binding"/>
    <property type="evidence" value="ECO:0007669"/>
    <property type="project" value="TreeGrafter"/>
</dbReference>
<evidence type="ECO:0000256" key="3">
    <source>
        <dbReference type="ARBA" id="ARBA00022691"/>
    </source>
</evidence>
<feature type="domain" description="Type II methyltransferase M.TaqI-like" evidence="9">
    <location>
        <begin position="551"/>
        <end position="647"/>
    </location>
</feature>
<dbReference type="GO" id="GO:0044027">
    <property type="term" value="P:negative regulation of gene expression via chromosomal CpG island methylation"/>
    <property type="evidence" value="ECO:0007669"/>
    <property type="project" value="TreeGrafter"/>
</dbReference>
<dbReference type="PROSITE" id="PS51679">
    <property type="entry name" value="SAM_MT_C5"/>
    <property type="match status" value="1"/>
</dbReference>
<keyword evidence="3 6" id="KW-0949">S-adenosyl-L-methionine</keyword>
<dbReference type="CDD" id="cd02440">
    <property type="entry name" value="AdoMet_MTases"/>
    <property type="match status" value="1"/>
</dbReference>
<evidence type="ECO:0000256" key="8">
    <source>
        <dbReference type="RuleBase" id="RU000417"/>
    </source>
</evidence>
<evidence type="ECO:0000256" key="4">
    <source>
        <dbReference type="ARBA" id="ARBA00022747"/>
    </source>
</evidence>
<dbReference type="PROSITE" id="PS00094">
    <property type="entry name" value="C5_MTASE_1"/>
    <property type="match status" value="1"/>
</dbReference>
<dbReference type="Pfam" id="PF00145">
    <property type="entry name" value="DNA_methylase"/>
    <property type="match status" value="1"/>
</dbReference>
<accession>A0A2V1IW32</accession>
<dbReference type="PANTHER" id="PTHR10629">
    <property type="entry name" value="CYTOSINE-SPECIFIC METHYLTRANSFERASE"/>
    <property type="match status" value="1"/>
</dbReference>
<evidence type="ECO:0000256" key="7">
    <source>
        <dbReference type="RuleBase" id="RU000416"/>
    </source>
</evidence>
<evidence type="ECO:0000313" key="11">
    <source>
        <dbReference type="Proteomes" id="UP000244925"/>
    </source>
</evidence>
<dbReference type="EC" id="2.1.1.37" evidence="8"/>